<feature type="chain" id="PRO_5020352226" description="Putrescine-binding periplasmic protein" evidence="6">
    <location>
        <begin position="26"/>
        <end position="367"/>
    </location>
</feature>
<evidence type="ECO:0000256" key="3">
    <source>
        <dbReference type="ARBA" id="ARBA00022729"/>
    </source>
</evidence>
<evidence type="ECO:0000256" key="2">
    <source>
        <dbReference type="ARBA" id="ARBA00022448"/>
    </source>
</evidence>
<keyword evidence="3 6" id="KW-0732">Signal</keyword>
<keyword evidence="2 5" id="KW-0813">Transport</keyword>
<comment type="similarity">
    <text evidence="5">Belongs to the bacterial solute-binding protein PotD/PotF family.</text>
</comment>
<evidence type="ECO:0000313" key="8">
    <source>
        <dbReference type="Proteomes" id="UP000298781"/>
    </source>
</evidence>
<keyword evidence="8" id="KW-1185">Reference proteome</keyword>
<proteinExistence type="inferred from homology"/>
<dbReference type="KEGG" id="pstg:E8M01_11045"/>
<evidence type="ECO:0000256" key="6">
    <source>
        <dbReference type="SAM" id="SignalP"/>
    </source>
</evidence>
<evidence type="ECO:0000256" key="1">
    <source>
        <dbReference type="ARBA" id="ARBA00004418"/>
    </source>
</evidence>
<evidence type="ECO:0000256" key="5">
    <source>
        <dbReference type="PIRNR" id="PIRNR019574"/>
    </source>
</evidence>
<dbReference type="Pfam" id="PF13416">
    <property type="entry name" value="SBP_bac_8"/>
    <property type="match status" value="1"/>
</dbReference>
<dbReference type="AlphaFoldDB" id="A0A4D7B3U0"/>
<dbReference type="InterPro" id="IPR001188">
    <property type="entry name" value="Sperm_putr-bd"/>
</dbReference>
<sequence length="367" mass="41110">MRTRILLKGLVAAFATLGLAAIAEAQGTRELRIFNWSNYIDEQVLRDFEREFNAKVIYDTYDSNEVLETRLLAGRTGYDIVVPSGPFLSRQIAANVHRRLEPAKIPNLANLWPDVQRRVAQFDPGNAYSVNYLWGTTGIGYNVAKIRERMADAPLDSWKLAFDFETLKRFKDCGIHFLDTAEDLLPSVMRYLGRDPNSKRAEDWEAAAAHIQLLRTLVTKFHSSEYISALANGDICLVVGYSGDVFQAQKRAKEAGNGIDIQYVIPREGAQMWFDQMAIPADAPNPDLAQAFINYLLRPEVGARVASFVSYASGNLAARPLVLPAVRDNPSIYPPDAVMARLFNVTSPDARLQRVITRAWTRAKTGR</sequence>
<protein>
    <recommendedName>
        <fullName evidence="5">Putrescine-binding periplasmic protein</fullName>
    </recommendedName>
</protein>
<reference evidence="7 8" key="1">
    <citation type="submission" date="2019-04" db="EMBL/GenBank/DDBJ databases">
        <title>Phreatobacter aquaticus sp. nov.</title>
        <authorList>
            <person name="Choi A."/>
        </authorList>
    </citation>
    <scope>NUCLEOTIDE SEQUENCE [LARGE SCALE GENOMIC DNA]</scope>
    <source>
        <strain evidence="7 8">KCTC 52518</strain>
    </source>
</reference>
<dbReference type="GO" id="GO:0042597">
    <property type="term" value="C:periplasmic space"/>
    <property type="evidence" value="ECO:0007669"/>
    <property type="project" value="UniProtKB-SubCell"/>
</dbReference>
<comment type="function">
    <text evidence="5">Required for the activity of the bacterial periplasmic transport system of putrescine.</text>
</comment>
<accession>A0A4D7B3U0</accession>
<organism evidence="7 8">
    <name type="scientific">Phreatobacter stygius</name>
    <dbReference type="NCBI Taxonomy" id="1940610"/>
    <lineage>
        <taxon>Bacteria</taxon>
        <taxon>Pseudomonadati</taxon>
        <taxon>Pseudomonadota</taxon>
        <taxon>Alphaproteobacteria</taxon>
        <taxon>Hyphomicrobiales</taxon>
        <taxon>Phreatobacteraceae</taxon>
        <taxon>Phreatobacter</taxon>
    </lineage>
</organism>
<dbReference type="GO" id="GO:0015846">
    <property type="term" value="P:polyamine transport"/>
    <property type="evidence" value="ECO:0007669"/>
    <property type="project" value="InterPro"/>
</dbReference>
<dbReference type="GO" id="GO:0019808">
    <property type="term" value="F:polyamine binding"/>
    <property type="evidence" value="ECO:0007669"/>
    <property type="project" value="InterPro"/>
</dbReference>
<comment type="subcellular location">
    <subcellularLocation>
        <location evidence="1 5">Periplasm</location>
    </subcellularLocation>
</comment>
<dbReference type="EMBL" id="CP039690">
    <property type="protein sequence ID" value="QCI64710.1"/>
    <property type="molecule type" value="Genomic_DNA"/>
</dbReference>
<name>A0A4D7B3U0_9HYPH</name>
<dbReference type="InterPro" id="IPR006059">
    <property type="entry name" value="SBP"/>
</dbReference>
<dbReference type="Proteomes" id="UP000298781">
    <property type="component" value="Chromosome"/>
</dbReference>
<evidence type="ECO:0000313" key="7">
    <source>
        <dbReference type="EMBL" id="QCI64710.1"/>
    </source>
</evidence>
<dbReference type="SUPFAM" id="SSF53850">
    <property type="entry name" value="Periplasmic binding protein-like II"/>
    <property type="match status" value="1"/>
</dbReference>
<dbReference type="PANTHER" id="PTHR30222">
    <property type="entry name" value="SPERMIDINE/PUTRESCINE-BINDING PERIPLASMIC PROTEIN"/>
    <property type="match status" value="1"/>
</dbReference>
<gene>
    <name evidence="7" type="ORF">E8M01_11045</name>
</gene>
<evidence type="ECO:0000256" key="4">
    <source>
        <dbReference type="ARBA" id="ARBA00022764"/>
    </source>
</evidence>
<dbReference type="PANTHER" id="PTHR30222:SF12">
    <property type="entry name" value="NORSPERMIDINE SENSOR"/>
    <property type="match status" value="1"/>
</dbReference>
<dbReference type="OrthoDB" id="9769319at2"/>
<dbReference type="CDD" id="cd13659">
    <property type="entry name" value="PBP2_PotF"/>
    <property type="match status" value="1"/>
</dbReference>
<dbReference type="Gene3D" id="3.40.190.10">
    <property type="entry name" value="Periplasmic binding protein-like II"/>
    <property type="match status" value="2"/>
</dbReference>
<dbReference type="RefSeq" id="WP_136960161.1">
    <property type="nucleotide sequence ID" value="NZ_CP039690.1"/>
</dbReference>
<dbReference type="PIRSF" id="PIRSF019574">
    <property type="entry name" value="Periplasmic_polyamine_BP"/>
    <property type="match status" value="1"/>
</dbReference>
<feature type="signal peptide" evidence="6">
    <location>
        <begin position="1"/>
        <end position="25"/>
    </location>
</feature>
<dbReference type="PRINTS" id="PR00909">
    <property type="entry name" value="SPERMDNBNDNG"/>
</dbReference>
<keyword evidence="4 5" id="KW-0574">Periplasm</keyword>